<accession>A0A7W9W9N8</accession>
<organism evidence="2 3">
    <name type="scientific">Armatimonas rosea</name>
    <dbReference type="NCBI Taxonomy" id="685828"/>
    <lineage>
        <taxon>Bacteria</taxon>
        <taxon>Bacillati</taxon>
        <taxon>Armatimonadota</taxon>
        <taxon>Armatimonadia</taxon>
        <taxon>Armatimonadales</taxon>
        <taxon>Armatimonadaceae</taxon>
        <taxon>Armatimonas</taxon>
    </lineage>
</organism>
<keyword evidence="3" id="KW-1185">Reference proteome</keyword>
<dbReference type="EMBL" id="JACHGW010000007">
    <property type="protein sequence ID" value="MBB6053491.1"/>
    <property type="molecule type" value="Genomic_DNA"/>
</dbReference>
<dbReference type="RefSeq" id="WP_184203583.1">
    <property type="nucleotide sequence ID" value="NZ_JACHGW010000007.1"/>
</dbReference>
<dbReference type="AlphaFoldDB" id="A0A7W9W9N8"/>
<protein>
    <submittedName>
        <fullName evidence="2">Uncharacterized protein</fullName>
    </submittedName>
</protein>
<dbReference type="Proteomes" id="UP000520814">
    <property type="component" value="Unassembled WGS sequence"/>
</dbReference>
<name>A0A7W9W9N8_ARMRO</name>
<proteinExistence type="predicted"/>
<evidence type="ECO:0000313" key="2">
    <source>
        <dbReference type="EMBL" id="MBB6053491.1"/>
    </source>
</evidence>
<gene>
    <name evidence="2" type="ORF">HNQ39_005326</name>
</gene>
<sequence>MKKPAFPLWALALLALLVGGLVAMNSINSKNVQTYADHDHDHDGKPDHGEGDHH</sequence>
<feature type="region of interest" description="Disordered" evidence="1">
    <location>
        <begin position="34"/>
        <end position="54"/>
    </location>
</feature>
<comment type="caution">
    <text evidence="2">The sequence shown here is derived from an EMBL/GenBank/DDBJ whole genome shotgun (WGS) entry which is preliminary data.</text>
</comment>
<evidence type="ECO:0000313" key="3">
    <source>
        <dbReference type="Proteomes" id="UP000520814"/>
    </source>
</evidence>
<reference evidence="2 3" key="1">
    <citation type="submission" date="2020-08" db="EMBL/GenBank/DDBJ databases">
        <title>Genomic Encyclopedia of Type Strains, Phase IV (KMG-IV): sequencing the most valuable type-strain genomes for metagenomic binning, comparative biology and taxonomic classification.</title>
        <authorList>
            <person name="Goeker M."/>
        </authorList>
    </citation>
    <scope>NUCLEOTIDE SEQUENCE [LARGE SCALE GENOMIC DNA]</scope>
    <source>
        <strain evidence="2 3">DSM 23562</strain>
    </source>
</reference>
<evidence type="ECO:0000256" key="1">
    <source>
        <dbReference type="SAM" id="MobiDB-lite"/>
    </source>
</evidence>
<feature type="compositionally biased region" description="Basic and acidic residues" evidence="1">
    <location>
        <begin position="36"/>
        <end position="54"/>
    </location>
</feature>